<keyword evidence="2" id="KW-1185">Reference proteome</keyword>
<sequence length="152" mass="15767">MPVTGRLVAGPALCRLVGLLVCLLALTGCTSSFTEGTSATPARPDGSLEAARSKLGLVAQDPCYTARDVDRRWRRCGRWEEEVLNVGNAAAGARPGDREITDPAAAVRAGHERFVRGGCAAGAPPDPGVCVAAVEETRTAVTRLARGIASAR</sequence>
<comment type="caution">
    <text evidence="1">The sequence shown here is derived from an EMBL/GenBank/DDBJ whole genome shotgun (WGS) entry which is preliminary data.</text>
</comment>
<organism evidence="1 2">
    <name type="scientific">Actinomycetospora straminea</name>
    <dbReference type="NCBI Taxonomy" id="663607"/>
    <lineage>
        <taxon>Bacteria</taxon>
        <taxon>Bacillati</taxon>
        <taxon>Actinomycetota</taxon>
        <taxon>Actinomycetes</taxon>
        <taxon>Pseudonocardiales</taxon>
        <taxon>Pseudonocardiaceae</taxon>
        <taxon>Actinomycetospora</taxon>
    </lineage>
</organism>
<gene>
    <name evidence="1" type="ORF">GCM10023203_10120</name>
</gene>
<evidence type="ECO:0000313" key="1">
    <source>
        <dbReference type="EMBL" id="GAA4864265.1"/>
    </source>
</evidence>
<name>A0ABP9DYU6_9PSEU</name>
<accession>A0ABP9DYU6</accession>
<dbReference type="EMBL" id="BAABHQ010000002">
    <property type="protein sequence ID" value="GAA4864265.1"/>
    <property type="molecule type" value="Genomic_DNA"/>
</dbReference>
<reference evidence="2" key="1">
    <citation type="journal article" date="2019" name="Int. J. Syst. Evol. Microbiol.">
        <title>The Global Catalogue of Microorganisms (GCM) 10K type strain sequencing project: providing services to taxonomists for standard genome sequencing and annotation.</title>
        <authorList>
            <consortium name="The Broad Institute Genomics Platform"/>
            <consortium name="The Broad Institute Genome Sequencing Center for Infectious Disease"/>
            <person name="Wu L."/>
            <person name="Ma J."/>
        </authorList>
    </citation>
    <scope>NUCLEOTIDE SEQUENCE [LARGE SCALE GENOMIC DNA]</scope>
    <source>
        <strain evidence="2">JCM 17983</strain>
    </source>
</reference>
<dbReference type="Proteomes" id="UP001500457">
    <property type="component" value="Unassembled WGS sequence"/>
</dbReference>
<proteinExistence type="predicted"/>
<dbReference type="PROSITE" id="PS51257">
    <property type="entry name" value="PROKAR_LIPOPROTEIN"/>
    <property type="match status" value="1"/>
</dbReference>
<evidence type="ECO:0008006" key="3">
    <source>
        <dbReference type="Google" id="ProtNLM"/>
    </source>
</evidence>
<protein>
    <recommendedName>
        <fullName evidence="3">Phospholipase A2-like protein</fullName>
    </recommendedName>
</protein>
<evidence type="ECO:0000313" key="2">
    <source>
        <dbReference type="Proteomes" id="UP001500457"/>
    </source>
</evidence>